<evidence type="ECO:0000313" key="8">
    <source>
        <dbReference type="Proteomes" id="UP001060150"/>
    </source>
</evidence>
<evidence type="ECO:0000256" key="5">
    <source>
        <dbReference type="ARBA" id="ARBA00023002"/>
    </source>
</evidence>
<dbReference type="Proteomes" id="UP001060150">
    <property type="component" value="Chromosome"/>
</dbReference>
<evidence type="ECO:0000256" key="2">
    <source>
        <dbReference type="ARBA" id="ARBA00005272"/>
    </source>
</evidence>
<dbReference type="PRINTS" id="PR00368">
    <property type="entry name" value="FADPNR"/>
</dbReference>
<evidence type="ECO:0000256" key="1">
    <source>
        <dbReference type="ARBA" id="ARBA00001974"/>
    </source>
</evidence>
<evidence type="ECO:0000313" key="7">
    <source>
        <dbReference type="EMBL" id="UUS29445.1"/>
    </source>
</evidence>
<dbReference type="InterPro" id="IPR023753">
    <property type="entry name" value="FAD/NAD-binding_dom"/>
</dbReference>
<feature type="domain" description="FAD/NAD(P)-binding" evidence="6">
    <location>
        <begin position="4"/>
        <end position="298"/>
    </location>
</feature>
<keyword evidence="3" id="KW-0285">Flavoprotein</keyword>
<evidence type="ECO:0000256" key="3">
    <source>
        <dbReference type="ARBA" id="ARBA00022630"/>
    </source>
</evidence>
<proteinExistence type="inferred from homology"/>
<comment type="similarity">
    <text evidence="2">Belongs to the NADH dehydrogenase family.</text>
</comment>
<evidence type="ECO:0000259" key="6">
    <source>
        <dbReference type="Pfam" id="PF07992"/>
    </source>
</evidence>
<gene>
    <name evidence="7" type="ORF">NRO40_00410</name>
</gene>
<dbReference type="Pfam" id="PF07992">
    <property type="entry name" value="Pyr_redox_2"/>
    <property type="match status" value="1"/>
</dbReference>
<keyword evidence="8" id="KW-1185">Reference proteome</keyword>
<dbReference type="EMBL" id="CP102332">
    <property type="protein sequence ID" value="UUS29445.1"/>
    <property type="molecule type" value="Genomic_DNA"/>
</dbReference>
<dbReference type="PRINTS" id="PR00411">
    <property type="entry name" value="PNDRDTASEI"/>
</dbReference>
<comment type="cofactor">
    <cofactor evidence="1">
        <name>FAD</name>
        <dbReference type="ChEBI" id="CHEBI:57692"/>
    </cofactor>
</comment>
<keyword evidence="4" id="KW-0274">FAD</keyword>
<accession>A0ABY5MZ12</accession>
<evidence type="ECO:0000256" key="4">
    <source>
        <dbReference type="ARBA" id="ARBA00022827"/>
    </source>
</evidence>
<name>A0ABY5MZ12_9ACTN</name>
<reference evidence="7" key="1">
    <citation type="submission" date="2022-08" db="EMBL/GenBank/DDBJ databases">
        <title>Streptomyces changanensis sp. nov., an actinomycete isolated from soil.</title>
        <authorList>
            <person name="Wu H."/>
            <person name="Han L."/>
        </authorList>
    </citation>
    <scope>NUCLEOTIDE SEQUENCE</scope>
    <source>
        <strain evidence="7">HL-66</strain>
    </source>
</reference>
<organism evidence="7 8">
    <name type="scientific">Streptomyces changanensis</name>
    <dbReference type="NCBI Taxonomy" id="2964669"/>
    <lineage>
        <taxon>Bacteria</taxon>
        <taxon>Bacillati</taxon>
        <taxon>Actinomycetota</taxon>
        <taxon>Actinomycetes</taxon>
        <taxon>Kitasatosporales</taxon>
        <taxon>Streptomycetaceae</taxon>
        <taxon>Streptomyces</taxon>
    </lineage>
</organism>
<dbReference type="InterPro" id="IPR051169">
    <property type="entry name" value="NADH-Q_oxidoreductase"/>
</dbReference>
<dbReference type="PANTHER" id="PTHR42913">
    <property type="entry name" value="APOPTOSIS-INDUCING FACTOR 1"/>
    <property type="match status" value="1"/>
</dbReference>
<protein>
    <submittedName>
        <fullName evidence="7">FAD-dependent oxidoreductase</fullName>
    </submittedName>
</protein>
<dbReference type="Gene3D" id="3.50.50.100">
    <property type="match status" value="1"/>
</dbReference>
<dbReference type="PANTHER" id="PTHR42913:SF3">
    <property type="entry name" value="64 KDA MITOCHONDRIAL NADH DEHYDROGENASE (EUROFUNG)"/>
    <property type="match status" value="1"/>
</dbReference>
<dbReference type="SUPFAM" id="SSF51905">
    <property type="entry name" value="FAD/NAD(P)-binding domain"/>
    <property type="match status" value="1"/>
</dbReference>
<dbReference type="InterPro" id="IPR036188">
    <property type="entry name" value="FAD/NAD-bd_sf"/>
</dbReference>
<keyword evidence="5" id="KW-0560">Oxidoreductase</keyword>
<sequence length="402" mass="41948">MKHRIVILGAGYAGAHVAGNLARRLSPADTEITVVNAEPHFVERLRLHQLAAGRRIEARKLADVFAGTGIRLRLARATAVDPERQVVAVADAAGSGELGYDTLVHALGSHVVDRGVPGVAQHAFDVTGRPSALRLRERLDALGRRPEGGNVLVVGDGLTGIETATEIAELRPGLSVTLVARGELGDRLSAGARRHLRRACDRLGITVVEHTSVEALEATGVLCADGTALASDATVWTAGFAVGPLAAAGGLEVTENGRIVVDRTMRSVSHPNVYAAGDSAYAIGDNGRPLPMSCASAGSTGMQAVAAIAGRLTGRAVPNTKLEYLGNHISLGRRDGILQMVDDEGQPKPTYVGGRKAARIKAGILTMSLWATSHPTYGLPKRKRRLTTVPGASAGSAQRSMA</sequence>
<dbReference type="RefSeq" id="WP_257375303.1">
    <property type="nucleotide sequence ID" value="NZ_CP102332.1"/>
</dbReference>